<comment type="cofactor">
    <cofactor evidence="3">
        <name>Mg(2+)</name>
        <dbReference type="ChEBI" id="CHEBI:18420"/>
    </cofactor>
    <text evidence="3">Binds 2 magnesium ions per subunit.</text>
</comment>
<dbReference type="PANTHER" id="PTHR16222:SF24">
    <property type="entry name" value="ADP-RIBOSYLHYDROLASE ARH3"/>
    <property type="match status" value="1"/>
</dbReference>
<sequence>MTIATTPITRDRARGLLLGLALGDALGAPFEGRDSVDPADLVAEELAPSGLVHTDDTALALVLAEHLAEHRETTVLEEDLLAREFADAWRAEPWRGYGSGTPKVFGLINAGVPWRDATRAFYQGQGSFGNGAAMRVAPIALAGTSLHHAAELARRSAAVTHAHKHGQHGTACQAAAAYLALHSDPTHPLPVPAFLHDLARVVRSGPWHEKLDRIAELVRRRPEPQHAATALGNDASALGSVPTALLAFLLNPDRANDAIRYAIRVGGDTDTIAAMAGALAGARTGAAALPAAWLRRLAAARRLRALADRLS</sequence>
<keyword evidence="3" id="KW-0460">Magnesium</keyword>
<organism evidence="4 5">
    <name type="scientific">Prauserella flavalba</name>
    <dbReference type="NCBI Taxonomy" id="1477506"/>
    <lineage>
        <taxon>Bacteria</taxon>
        <taxon>Bacillati</taxon>
        <taxon>Actinomycetota</taxon>
        <taxon>Actinomycetes</taxon>
        <taxon>Pseudonocardiales</taxon>
        <taxon>Pseudonocardiaceae</taxon>
        <taxon>Prauserella</taxon>
    </lineage>
</organism>
<dbReference type="Pfam" id="PF03747">
    <property type="entry name" value="ADP_ribosyl_GH"/>
    <property type="match status" value="1"/>
</dbReference>
<gene>
    <name evidence="4" type="ORF">BA062_37900</name>
</gene>
<dbReference type="Proteomes" id="UP000247892">
    <property type="component" value="Unassembled WGS sequence"/>
</dbReference>
<keyword evidence="2 4" id="KW-0378">Hydrolase</keyword>
<dbReference type="InterPro" id="IPR036705">
    <property type="entry name" value="Ribosyl_crysJ1_sf"/>
</dbReference>
<proteinExistence type="inferred from homology"/>
<dbReference type="GO" id="GO:0016787">
    <property type="term" value="F:hydrolase activity"/>
    <property type="evidence" value="ECO:0007669"/>
    <property type="project" value="UniProtKB-KW"/>
</dbReference>
<evidence type="ECO:0000313" key="5">
    <source>
        <dbReference type="Proteomes" id="UP000247892"/>
    </source>
</evidence>
<name>A0A318LC97_9PSEU</name>
<accession>A0A318LC97</accession>
<reference evidence="4 5" key="1">
    <citation type="submission" date="2016-07" db="EMBL/GenBank/DDBJ databases">
        <title>Draft genome sequence of Prauserella sp. YIM 121212, isolated from alkaline soil.</title>
        <authorList>
            <person name="Ruckert C."/>
            <person name="Albersmeier A."/>
            <person name="Jiang C.-L."/>
            <person name="Jiang Y."/>
            <person name="Kalinowski J."/>
            <person name="Schneider O."/>
            <person name="Winkler A."/>
            <person name="Zotchev S.B."/>
        </authorList>
    </citation>
    <scope>NUCLEOTIDE SEQUENCE [LARGE SCALE GENOMIC DNA]</scope>
    <source>
        <strain evidence="4 5">YIM 121212</strain>
    </source>
</reference>
<evidence type="ECO:0000256" key="1">
    <source>
        <dbReference type="ARBA" id="ARBA00010702"/>
    </source>
</evidence>
<feature type="binding site" evidence="3">
    <location>
        <position position="56"/>
    </location>
    <ligand>
        <name>Mg(2+)</name>
        <dbReference type="ChEBI" id="CHEBI:18420"/>
        <label>1</label>
    </ligand>
</feature>
<dbReference type="GO" id="GO:0046872">
    <property type="term" value="F:metal ion binding"/>
    <property type="evidence" value="ECO:0007669"/>
    <property type="project" value="UniProtKB-KW"/>
</dbReference>
<dbReference type="EMBL" id="MASU01000030">
    <property type="protein sequence ID" value="PXY17050.1"/>
    <property type="molecule type" value="Genomic_DNA"/>
</dbReference>
<dbReference type="RefSeq" id="WP_110344057.1">
    <property type="nucleotide sequence ID" value="NZ_MASU01000030.1"/>
</dbReference>
<dbReference type="Gene3D" id="1.10.4080.10">
    <property type="entry name" value="ADP-ribosylation/Crystallin J1"/>
    <property type="match status" value="1"/>
</dbReference>
<dbReference type="SUPFAM" id="SSF101478">
    <property type="entry name" value="ADP-ribosylglycohydrolase"/>
    <property type="match status" value="1"/>
</dbReference>
<feature type="binding site" evidence="3">
    <location>
        <position position="55"/>
    </location>
    <ligand>
        <name>Mg(2+)</name>
        <dbReference type="ChEBI" id="CHEBI:18420"/>
        <label>1</label>
    </ligand>
</feature>
<evidence type="ECO:0000256" key="2">
    <source>
        <dbReference type="ARBA" id="ARBA00022801"/>
    </source>
</evidence>
<feature type="binding site" evidence="3">
    <location>
        <position position="271"/>
    </location>
    <ligand>
        <name>Mg(2+)</name>
        <dbReference type="ChEBI" id="CHEBI:18420"/>
        <label>1</label>
    </ligand>
</feature>
<comment type="caution">
    <text evidence="4">The sequence shown here is derived from an EMBL/GenBank/DDBJ whole genome shotgun (WGS) entry which is preliminary data.</text>
</comment>
<feature type="binding site" evidence="3">
    <location>
        <position position="268"/>
    </location>
    <ligand>
        <name>Mg(2+)</name>
        <dbReference type="ChEBI" id="CHEBI:18420"/>
        <label>1</label>
    </ligand>
</feature>
<dbReference type="InterPro" id="IPR050792">
    <property type="entry name" value="ADP-ribosylglycohydrolase"/>
</dbReference>
<evidence type="ECO:0000256" key="3">
    <source>
        <dbReference type="PIRSR" id="PIRSR605502-1"/>
    </source>
</evidence>
<feature type="binding site" evidence="3">
    <location>
        <position position="54"/>
    </location>
    <ligand>
        <name>Mg(2+)</name>
        <dbReference type="ChEBI" id="CHEBI:18420"/>
        <label>1</label>
    </ligand>
</feature>
<keyword evidence="3" id="KW-0479">Metal-binding</keyword>
<comment type="similarity">
    <text evidence="1">Belongs to the ADP-ribosylglycohydrolase family.</text>
</comment>
<dbReference type="OrthoDB" id="9798107at2"/>
<evidence type="ECO:0000313" key="4">
    <source>
        <dbReference type="EMBL" id="PXY17050.1"/>
    </source>
</evidence>
<dbReference type="InterPro" id="IPR005502">
    <property type="entry name" value="Ribosyl_crysJ1"/>
</dbReference>
<feature type="binding site" evidence="3">
    <location>
        <position position="270"/>
    </location>
    <ligand>
        <name>Mg(2+)</name>
        <dbReference type="ChEBI" id="CHEBI:18420"/>
        <label>1</label>
    </ligand>
</feature>
<keyword evidence="5" id="KW-1185">Reference proteome</keyword>
<dbReference type="PANTHER" id="PTHR16222">
    <property type="entry name" value="ADP-RIBOSYLGLYCOHYDROLASE"/>
    <property type="match status" value="1"/>
</dbReference>
<protein>
    <submittedName>
        <fullName evidence="4">ADP-ribosylglycohydrolase</fullName>
    </submittedName>
</protein>
<dbReference type="AlphaFoldDB" id="A0A318LC97"/>